<dbReference type="Gene3D" id="3.40.50.10420">
    <property type="entry name" value="NagB/RpiA/CoA transferase-like"/>
    <property type="match status" value="1"/>
</dbReference>
<dbReference type="FunFam" id="3.40.50.10420:FF:000001">
    <property type="entry name" value="Methenyltetrahydrofolate synthase domain-containing protein"/>
    <property type="match status" value="1"/>
</dbReference>
<evidence type="ECO:0000256" key="2">
    <source>
        <dbReference type="ARBA" id="ARBA00012122"/>
    </source>
</evidence>
<gene>
    <name evidence="9" type="ORF">RUM43_012896</name>
</gene>
<comment type="caution">
    <text evidence="9">The sequence shown here is derived from an EMBL/GenBank/DDBJ whole genome shotgun (WGS) entry which is preliminary data.</text>
</comment>
<dbReference type="Gene3D" id="3.30.70.330">
    <property type="match status" value="1"/>
</dbReference>
<dbReference type="Gene3D" id="3.30.420.40">
    <property type="match status" value="1"/>
</dbReference>
<dbReference type="InterPro" id="IPR012677">
    <property type="entry name" value="Nucleotide-bd_a/b_plait_sf"/>
</dbReference>
<dbReference type="GO" id="GO:0045127">
    <property type="term" value="F:N-acetylglucosamine kinase activity"/>
    <property type="evidence" value="ECO:0007669"/>
    <property type="project" value="UniProtKB-EC"/>
</dbReference>
<dbReference type="EMBL" id="JAWJWE010000006">
    <property type="protein sequence ID" value="KAK6633152.1"/>
    <property type="molecule type" value="Genomic_DNA"/>
</dbReference>
<sequence length="847" mass="95114">MTHVYIGGIEGLLFHFFEFLVFKFRNKRQRLMAIDKMKEPASLVLRRMNGVIKSQKILLGSQNFCDYRGGTRSKIVIYNGNGVKKCDLEGPPLNHWIIGMKECQKCIAELVEKAKKEAGIKRKTPLLALVGNTTCILETSRLRGLTLSGCEDGETNEILKSGLLEHHPDLAKEYYVGSDTFGAMAVAHESGGVVLIAGTGSNAMLINPDGTQRNCGGWGYLISDEGSAYWIAHTALKLYFDEKDNLKSPPFSTDYVWDCIREHFGVKTRHGMLQHCYSKFNKSKFAGVTMKFAEGATKGDLLCLWLFQQTGIALASYIIALWPNVDESLIKAPGGLQIVCVGSVWKSWKLLEKGFIQRLKPVPKSCLPSVYTSEPIIEELSLLKLKVGPETGAAYLAAKLVDYPMPKNYVENYEVFFHYQKNGLVSFPRPVRGRIPNFHGAPKAAEKLAELDVFKNANFIKVNSDKPQENVRILTLEKKKNLLVSAPRDKEAVFMTVVPPSFGNADLKKAASRRGMLELGKPIELGTDIKVDLVVVGSVAVSRQGHRIGKGEGFGDLEFAILLESGAITKDTIVATTVHDSQVFDCLPQGLFKEYDVSVDIIVTPSEVIHVTSKLAKPTGIVWNLLSQRKMNLMAVLKILKEKEIVNGRELCLKEDTDSETERTRRRLYQARRFVSYTKKRPVTKTESDKQATVPSGQVDIHKEKKKQSRRLNRFVKRPVDMNNVNTESDLRKQKKLYHRRRRFPRFPIQFSIRIGNIDSNVRVRDLKNALAERNVKPTVITWRGHKGFAFIHFAKPKKEPESPNQVENIIASLQDMKIGNGDDGVTLLVEHTKPIFRIETTGVTTI</sequence>
<protein>
    <recommendedName>
        <fullName evidence="4">Methenyltetrahydrofolate synthase domain-containing protein</fullName>
        <ecNumber evidence="2">2.7.1.59</ecNumber>
    </recommendedName>
    <alternativeName>
        <fullName evidence="6">GlcNAc kinase</fullName>
    </alternativeName>
    <alternativeName>
        <fullName evidence="3">N-acetyl-D-glucosamine kinase</fullName>
    </alternativeName>
</protein>
<dbReference type="InterPro" id="IPR002698">
    <property type="entry name" value="FTHF_cligase"/>
</dbReference>
<evidence type="ECO:0000256" key="5">
    <source>
        <dbReference type="ARBA" id="ARBA00022884"/>
    </source>
</evidence>
<dbReference type="PANTHER" id="PTHR12862">
    <property type="entry name" value="BADF TYPE ATPASE DOMAIN-CONTAINING PROTEIN"/>
    <property type="match status" value="1"/>
</dbReference>
<dbReference type="Pfam" id="PF01812">
    <property type="entry name" value="5-FTHF_cyc-lig"/>
    <property type="match status" value="1"/>
</dbReference>
<evidence type="ECO:0000256" key="6">
    <source>
        <dbReference type="ARBA" id="ARBA00031123"/>
    </source>
</evidence>
<dbReference type="EC" id="2.7.1.59" evidence="2"/>
<dbReference type="PANTHER" id="PTHR12862:SF0">
    <property type="entry name" value="N-ACETYL-D-GLUCOSAMINE KINASE"/>
    <property type="match status" value="1"/>
</dbReference>
<dbReference type="InterPro" id="IPR024185">
    <property type="entry name" value="FTHF_cligase-like_sf"/>
</dbReference>
<dbReference type="CDD" id="cd24078">
    <property type="entry name" value="ASKHA_NBD_NAGK_meta"/>
    <property type="match status" value="1"/>
</dbReference>
<dbReference type="InterPro" id="IPR037171">
    <property type="entry name" value="NagB/RpiA_transferase-like"/>
</dbReference>
<dbReference type="InterPro" id="IPR043129">
    <property type="entry name" value="ATPase_NBD"/>
</dbReference>
<proteinExistence type="inferred from homology"/>
<name>A0AAN8P5R2_POLSC</name>
<evidence type="ECO:0000313" key="10">
    <source>
        <dbReference type="Proteomes" id="UP001372834"/>
    </source>
</evidence>
<evidence type="ECO:0000313" key="9">
    <source>
        <dbReference type="EMBL" id="KAK6633152.1"/>
    </source>
</evidence>
<reference evidence="9 10" key="1">
    <citation type="submission" date="2023-10" db="EMBL/GenBank/DDBJ databases">
        <title>Genomes of two closely related lineages of the louse Polyplax serrata with different host specificities.</title>
        <authorList>
            <person name="Martinu J."/>
            <person name="Tarabai H."/>
            <person name="Stefka J."/>
            <person name="Hypsa V."/>
        </authorList>
    </citation>
    <scope>NUCLEOTIDE SEQUENCE [LARGE SCALE GENOMIC DNA]</scope>
    <source>
        <strain evidence="9">HR10_N</strain>
    </source>
</reference>
<dbReference type="SUPFAM" id="SSF54928">
    <property type="entry name" value="RNA-binding domain, RBD"/>
    <property type="match status" value="1"/>
</dbReference>
<dbReference type="InterPro" id="IPR039758">
    <property type="entry name" value="NAGK-like"/>
</dbReference>
<comment type="similarity">
    <text evidence="1">Belongs to the eukaryotic-type N-acetylglucosamine kinase family.</text>
</comment>
<dbReference type="AlphaFoldDB" id="A0AAN8P5R2"/>
<evidence type="ECO:0000256" key="4">
    <source>
        <dbReference type="ARBA" id="ARBA00015518"/>
    </source>
</evidence>
<feature type="domain" description="ATPase BadF/BadG/BcrA/BcrD type" evidence="8">
    <location>
        <begin position="69"/>
        <end position="351"/>
    </location>
</feature>
<accession>A0AAN8P5R2</accession>
<dbReference type="Proteomes" id="UP001372834">
    <property type="component" value="Unassembled WGS sequence"/>
</dbReference>
<feature type="region of interest" description="Disordered" evidence="7">
    <location>
        <begin position="680"/>
        <end position="709"/>
    </location>
</feature>
<keyword evidence="5" id="KW-0694">RNA-binding</keyword>
<dbReference type="SUPFAM" id="SSF100950">
    <property type="entry name" value="NagB/RpiA/CoA transferase-like"/>
    <property type="match status" value="1"/>
</dbReference>
<evidence type="ECO:0000259" key="8">
    <source>
        <dbReference type="Pfam" id="PF01869"/>
    </source>
</evidence>
<dbReference type="Pfam" id="PF01869">
    <property type="entry name" value="BcrAD_BadFG"/>
    <property type="match status" value="1"/>
</dbReference>
<dbReference type="GO" id="GO:0003723">
    <property type="term" value="F:RNA binding"/>
    <property type="evidence" value="ECO:0007669"/>
    <property type="project" value="UniProtKB-KW"/>
</dbReference>
<organism evidence="9 10">
    <name type="scientific">Polyplax serrata</name>
    <name type="common">Common mouse louse</name>
    <dbReference type="NCBI Taxonomy" id="468196"/>
    <lineage>
        <taxon>Eukaryota</taxon>
        <taxon>Metazoa</taxon>
        <taxon>Ecdysozoa</taxon>
        <taxon>Arthropoda</taxon>
        <taxon>Hexapoda</taxon>
        <taxon>Insecta</taxon>
        <taxon>Pterygota</taxon>
        <taxon>Neoptera</taxon>
        <taxon>Paraneoptera</taxon>
        <taxon>Psocodea</taxon>
        <taxon>Troctomorpha</taxon>
        <taxon>Phthiraptera</taxon>
        <taxon>Anoplura</taxon>
        <taxon>Polyplacidae</taxon>
        <taxon>Polyplax</taxon>
    </lineage>
</organism>
<evidence type="ECO:0000256" key="3">
    <source>
        <dbReference type="ARBA" id="ARBA00014974"/>
    </source>
</evidence>
<evidence type="ECO:0000256" key="1">
    <source>
        <dbReference type="ARBA" id="ARBA00006198"/>
    </source>
</evidence>
<evidence type="ECO:0000256" key="7">
    <source>
        <dbReference type="SAM" id="MobiDB-lite"/>
    </source>
</evidence>
<dbReference type="InterPro" id="IPR035979">
    <property type="entry name" value="RBD_domain_sf"/>
</dbReference>
<dbReference type="InterPro" id="IPR002731">
    <property type="entry name" value="ATPase_BadF"/>
</dbReference>
<dbReference type="SUPFAM" id="SSF53067">
    <property type="entry name" value="Actin-like ATPase domain"/>
    <property type="match status" value="2"/>
</dbReference>